<evidence type="ECO:0000256" key="9">
    <source>
        <dbReference type="ARBA" id="ARBA00048233"/>
    </source>
</evidence>
<dbReference type="InterPro" id="IPR002227">
    <property type="entry name" value="Tyrosinase_Cu-bd"/>
</dbReference>
<keyword evidence="6" id="KW-0186">Copper</keyword>
<dbReference type="Gene3D" id="2.60.310.20">
    <property type="match status" value="1"/>
</dbReference>
<comment type="catalytic activity">
    <reaction evidence="10">
        <text>L-tyrosine + O2 = L-dopaquinone + H2O</text>
        <dbReference type="Rhea" id="RHEA:18117"/>
        <dbReference type="ChEBI" id="CHEBI:15377"/>
        <dbReference type="ChEBI" id="CHEBI:15379"/>
        <dbReference type="ChEBI" id="CHEBI:57924"/>
        <dbReference type="ChEBI" id="CHEBI:58315"/>
        <dbReference type="EC" id="1.14.18.1"/>
    </reaction>
</comment>
<evidence type="ECO:0000259" key="11">
    <source>
        <dbReference type="PROSITE" id="PS00497"/>
    </source>
</evidence>
<evidence type="ECO:0000256" key="6">
    <source>
        <dbReference type="ARBA" id="ARBA00023008"/>
    </source>
</evidence>
<keyword evidence="14" id="KW-1185">Reference proteome</keyword>
<evidence type="ECO:0000313" key="13">
    <source>
        <dbReference type="EMBL" id="KAF0514366.1"/>
    </source>
</evidence>
<evidence type="ECO:0000256" key="2">
    <source>
        <dbReference type="ARBA" id="ARBA00009928"/>
    </source>
</evidence>
<dbReference type="PRINTS" id="PR00092">
    <property type="entry name" value="TYROSINASE"/>
</dbReference>
<dbReference type="PROSITE" id="PS00498">
    <property type="entry name" value="TYROSINASE_2"/>
    <property type="match status" value="1"/>
</dbReference>
<feature type="domain" description="Tyrosinase copper-binding" evidence="11">
    <location>
        <begin position="98"/>
        <end position="116"/>
    </location>
</feature>
<comment type="cofactor">
    <cofactor evidence="1">
        <name>Cu(2+)</name>
        <dbReference type="ChEBI" id="CHEBI:29036"/>
    </cofactor>
</comment>
<dbReference type="GO" id="GO:0004503">
    <property type="term" value="F:tyrosinase activity"/>
    <property type="evidence" value="ECO:0007669"/>
    <property type="project" value="UniProtKB-EC"/>
</dbReference>
<evidence type="ECO:0000256" key="4">
    <source>
        <dbReference type="ARBA" id="ARBA00022723"/>
    </source>
</evidence>
<comment type="similarity">
    <text evidence="2">Belongs to the tyrosinase family.</text>
</comment>
<evidence type="ECO:0000313" key="14">
    <source>
        <dbReference type="Proteomes" id="UP000439903"/>
    </source>
</evidence>
<dbReference type="Pfam" id="PF18132">
    <property type="entry name" value="Tyrosinase_C"/>
    <property type="match status" value="1"/>
</dbReference>
<dbReference type="GO" id="GO:0042438">
    <property type="term" value="P:melanin biosynthetic process"/>
    <property type="evidence" value="ECO:0007669"/>
    <property type="project" value="UniProtKB-KW"/>
</dbReference>
<evidence type="ECO:0000256" key="1">
    <source>
        <dbReference type="ARBA" id="ARBA00001973"/>
    </source>
</evidence>
<dbReference type="PANTHER" id="PTHR11474">
    <property type="entry name" value="TYROSINASE FAMILY MEMBER"/>
    <property type="match status" value="1"/>
</dbReference>
<dbReference type="InterPro" id="IPR050316">
    <property type="entry name" value="Tyrosinase/Hemocyanin"/>
</dbReference>
<comment type="catalytic activity">
    <reaction evidence="9">
        <text>2 L-dopa + O2 = 2 L-dopaquinone + 2 H2O</text>
        <dbReference type="Rhea" id="RHEA:34287"/>
        <dbReference type="ChEBI" id="CHEBI:15377"/>
        <dbReference type="ChEBI" id="CHEBI:15379"/>
        <dbReference type="ChEBI" id="CHEBI:57504"/>
        <dbReference type="ChEBI" id="CHEBI:57924"/>
        <dbReference type="EC" id="1.14.18.1"/>
    </reaction>
</comment>
<evidence type="ECO:0000256" key="10">
    <source>
        <dbReference type="ARBA" id="ARBA00048881"/>
    </source>
</evidence>
<dbReference type="PANTHER" id="PTHR11474:SF76">
    <property type="entry name" value="SHKT DOMAIN-CONTAINING PROTEIN"/>
    <property type="match status" value="1"/>
</dbReference>
<dbReference type="GO" id="GO:0046872">
    <property type="term" value="F:metal ion binding"/>
    <property type="evidence" value="ECO:0007669"/>
    <property type="project" value="UniProtKB-KW"/>
</dbReference>
<keyword evidence="8" id="KW-0470">Melanin biosynthesis</keyword>
<dbReference type="Proteomes" id="UP000439903">
    <property type="component" value="Unassembled WGS sequence"/>
</dbReference>
<evidence type="ECO:0000256" key="7">
    <source>
        <dbReference type="ARBA" id="ARBA00023033"/>
    </source>
</evidence>
<dbReference type="AlphaFoldDB" id="A0A8H4AMR5"/>
<evidence type="ECO:0000259" key="12">
    <source>
        <dbReference type="PROSITE" id="PS00498"/>
    </source>
</evidence>
<evidence type="ECO:0000256" key="3">
    <source>
        <dbReference type="ARBA" id="ARBA00011906"/>
    </source>
</evidence>
<sequence length="587" mass="66155">MTDAKKHVIVTPFGEDKVELRLPIEVLMSNSTYKKRRDLFLQGLAVVQSRDATDPTSFYAVAGIHGLPYVPYDLLPDETIPSSDWNSSETNRWGGYCHHGDILFPTWHRPYVLLLEMLVYEAARDLIYNDKAQNYPAGSETDEYKQEVEKLRFPYWDWASPSTLTNGVPSVLFDEYVFVDNPTQKNVRIRNPLRAFTLPVDLGSLTLVGDVSNPTQRPYSPDGSTTPYTPKGYATVRHPDNNYISNSDATGLNVVTFCSSVFRPVLYQALLVDKWRQFSNHGDSEDKPEENYGHYSSIEVIHDAVHDALGGPGGHMSYPDIAGFDPIFFLHHCNVDRLIAIWQACHPDVWIIGNTDTEGTFTQPVDKLIDENTPLTPFRKSENDYWTSKLVRDIKTLGYTYPELEKNPNSRDLLRSMLKYYHPNLYLQYHWKLTLAVKKNKVGAPFQIRVFLDLPTANASTPISSPNFAGLISIFARGKETQCANCLRNVSTDVHGSVDLTACMQRLFIDTNPELSGDGVNQSLLPSQITLVAVLKDGSGISLENAGLTSASYWVFDEGPEFDLDYENWTKKLVGQVYPPQTSIQSQ</sequence>
<comment type="caution">
    <text evidence="13">The sequence shown here is derived from an EMBL/GenBank/DDBJ whole genome shotgun (WGS) entry which is preliminary data.</text>
</comment>
<proteinExistence type="inferred from homology"/>
<dbReference type="Gene3D" id="1.10.1280.10">
    <property type="entry name" value="Di-copper center containing domain from catechol oxidase"/>
    <property type="match status" value="1"/>
</dbReference>
<evidence type="ECO:0000256" key="8">
    <source>
        <dbReference type="ARBA" id="ARBA00023101"/>
    </source>
</evidence>
<feature type="domain" description="Tyrosinase copper-binding" evidence="12">
    <location>
        <begin position="325"/>
        <end position="336"/>
    </location>
</feature>
<accession>A0A8H4AMR5</accession>
<dbReference type="InterPro" id="IPR041640">
    <property type="entry name" value="Tyrosinase_C"/>
</dbReference>
<keyword evidence="4" id="KW-0479">Metal-binding</keyword>
<dbReference type="EC" id="1.14.18.1" evidence="3"/>
<keyword evidence="5" id="KW-0560">Oxidoreductase</keyword>
<dbReference type="OrthoDB" id="2329482at2759"/>
<evidence type="ECO:0000256" key="5">
    <source>
        <dbReference type="ARBA" id="ARBA00023002"/>
    </source>
</evidence>
<dbReference type="InterPro" id="IPR008922">
    <property type="entry name" value="Di-copper_centre_dom_sf"/>
</dbReference>
<protein>
    <recommendedName>
        <fullName evidence="3">tyrosinase</fullName>
        <ecNumber evidence="3">1.14.18.1</ecNumber>
    </recommendedName>
</protein>
<gene>
    <name evidence="13" type="ORF">F8M41_017610</name>
</gene>
<dbReference type="SUPFAM" id="SSF48056">
    <property type="entry name" value="Di-copper centre-containing domain"/>
    <property type="match status" value="1"/>
</dbReference>
<organism evidence="13 14">
    <name type="scientific">Gigaspora margarita</name>
    <dbReference type="NCBI Taxonomy" id="4874"/>
    <lineage>
        <taxon>Eukaryota</taxon>
        <taxon>Fungi</taxon>
        <taxon>Fungi incertae sedis</taxon>
        <taxon>Mucoromycota</taxon>
        <taxon>Glomeromycotina</taxon>
        <taxon>Glomeromycetes</taxon>
        <taxon>Diversisporales</taxon>
        <taxon>Gigasporaceae</taxon>
        <taxon>Gigaspora</taxon>
    </lineage>
</organism>
<reference evidence="13 14" key="1">
    <citation type="journal article" date="2019" name="Environ. Microbiol.">
        <title>At the nexus of three kingdoms: the genome of the mycorrhizal fungus Gigaspora margarita provides insights into plant, endobacterial and fungal interactions.</title>
        <authorList>
            <person name="Venice F."/>
            <person name="Ghignone S."/>
            <person name="Salvioli di Fossalunga A."/>
            <person name="Amselem J."/>
            <person name="Novero M."/>
            <person name="Xianan X."/>
            <person name="Sedzielewska Toro K."/>
            <person name="Morin E."/>
            <person name="Lipzen A."/>
            <person name="Grigoriev I.V."/>
            <person name="Henrissat B."/>
            <person name="Martin F.M."/>
            <person name="Bonfante P."/>
        </authorList>
    </citation>
    <scope>NUCLEOTIDE SEQUENCE [LARGE SCALE GENOMIC DNA]</scope>
    <source>
        <strain evidence="13 14">BEG34</strain>
    </source>
</reference>
<dbReference type="Pfam" id="PF00264">
    <property type="entry name" value="Tyrosinase"/>
    <property type="match status" value="1"/>
</dbReference>
<dbReference type="PROSITE" id="PS00497">
    <property type="entry name" value="TYROSINASE_1"/>
    <property type="match status" value="1"/>
</dbReference>
<keyword evidence="7" id="KW-0503">Monooxygenase</keyword>
<dbReference type="EMBL" id="WTPW01000410">
    <property type="protein sequence ID" value="KAF0514366.1"/>
    <property type="molecule type" value="Genomic_DNA"/>
</dbReference>
<name>A0A8H4AMR5_GIGMA</name>